<proteinExistence type="predicted"/>
<dbReference type="InterPro" id="IPR050266">
    <property type="entry name" value="AB_hydrolase_sf"/>
</dbReference>
<dbReference type="InterPro" id="IPR029058">
    <property type="entry name" value="AB_hydrolase_fold"/>
</dbReference>
<dbReference type="AlphaFoldDB" id="A0A7Y0LXA5"/>
<dbReference type="InterPro" id="IPR000073">
    <property type="entry name" value="AB_hydrolase_1"/>
</dbReference>
<evidence type="ECO:0000313" key="3">
    <source>
        <dbReference type="Proteomes" id="UP000562124"/>
    </source>
</evidence>
<keyword evidence="2" id="KW-0378">Hydrolase</keyword>
<organism evidence="2 3">
    <name type="scientific">Cellulomonas fimi</name>
    <dbReference type="NCBI Taxonomy" id="1708"/>
    <lineage>
        <taxon>Bacteria</taxon>
        <taxon>Bacillati</taxon>
        <taxon>Actinomycetota</taxon>
        <taxon>Actinomycetes</taxon>
        <taxon>Micrococcales</taxon>
        <taxon>Cellulomonadaceae</taxon>
        <taxon>Cellulomonas</taxon>
    </lineage>
</organism>
<dbReference type="GO" id="GO:0016787">
    <property type="term" value="F:hydrolase activity"/>
    <property type="evidence" value="ECO:0007669"/>
    <property type="project" value="UniProtKB-KW"/>
</dbReference>
<dbReference type="PRINTS" id="PR00111">
    <property type="entry name" value="ABHYDROLASE"/>
</dbReference>
<dbReference type="EMBL" id="JABCJJ010000007">
    <property type="protein sequence ID" value="NMR19962.1"/>
    <property type="molecule type" value="Genomic_DNA"/>
</dbReference>
<dbReference type="Pfam" id="PF00561">
    <property type="entry name" value="Abhydrolase_1"/>
    <property type="match status" value="1"/>
</dbReference>
<dbReference type="Proteomes" id="UP000562124">
    <property type="component" value="Unassembled WGS sequence"/>
</dbReference>
<protein>
    <submittedName>
        <fullName evidence="2">Alpha/beta fold hydrolase</fullName>
    </submittedName>
</protein>
<dbReference type="Gene3D" id="3.40.50.1820">
    <property type="entry name" value="alpha/beta hydrolase"/>
    <property type="match status" value="1"/>
</dbReference>
<keyword evidence="3" id="KW-1185">Reference proteome</keyword>
<feature type="domain" description="AB hydrolase-1" evidence="1">
    <location>
        <begin position="21"/>
        <end position="258"/>
    </location>
</feature>
<comment type="caution">
    <text evidence="2">The sequence shown here is derived from an EMBL/GenBank/DDBJ whole genome shotgun (WGS) entry which is preliminary data.</text>
</comment>
<name>A0A7Y0LXA5_CELFI</name>
<sequence>MTIDGLLALHTYRDGPPARMPLVLLHGFPLDHRMWDDVVHLLPGERTVVAPDLPGLGSSPSGEDVAGALGAPSEPSLDVAADAVAATLRAAGIERAAIAGLSMGGYVAMALVERHRDLVAGLGLLDTKSTADDDAARANRLRIADTVVAEGEVAAVLGMRRALLGETNRVARPDLVDRLEQWIRSQGPVGVAWSQRAMAARPDRTSVLARFTGPALVLVGAEDDVTPPSAARHLAQALPAAEVVVVPRAGHMTSIEEPEPVAAALDRLALRADGS</sequence>
<dbReference type="RefSeq" id="WP_169324323.1">
    <property type="nucleotide sequence ID" value="NZ_JABCJJ010000007.1"/>
</dbReference>
<accession>A0A7Y0LXA5</accession>
<evidence type="ECO:0000259" key="1">
    <source>
        <dbReference type="Pfam" id="PF00561"/>
    </source>
</evidence>
<dbReference type="SUPFAM" id="SSF53474">
    <property type="entry name" value="alpha/beta-Hydrolases"/>
    <property type="match status" value="1"/>
</dbReference>
<evidence type="ECO:0000313" key="2">
    <source>
        <dbReference type="EMBL" id="NMR19962.1"/>
    </source>
</evidence>
<gene>
    <name evidence="2" type="ORF">HIR71_06945</name>
</gene>
<dbReference type="PANTHER" id="PTHR43798">
    <property type="entry name" value="MONOACYLGLYCEROL LIPASE"/>
    <property type="match status" value="1"/>
</dbReference>
<reference evidence="2 3" key="1">
    <citation type="submission" date="2020-04" db="EMBL/GenBank/DDBJ databases">
        <title>Sequencing and Assembly of C. fimi.</title>
        <authorList>
            <person name="Ramsey A.R."/>
        </authorList>
    </citation>
    <scope>NUCLEOTIDE SEQUENCE [LARGE SCALE GENOMIC DNA]</scope>
    <source>
        <strain evidence="2 3">SB</strain>
    </source>
</reference>